<dbReference type="Proteomes" id="UP001143981">
    <property type="component" value="Unassembled WGS sequence"/>
</dbReference>
<evidence type="ECO:0000313" key="2">
    <source>
        <dbReference type="Proteomes" id="UP001143981"/>
    </source>
</evidence>
<dbReference type="AlphaFoldDB" id="A0A9W8CPM5"/>
<feature type="non-terminal residue" evidence="1">
    <location>
        <position position="1"/>
    </location>
</feature>
<gene>
    <name evidence="1" type="ORF">LPJ61_006119</name>
</gene>
<comment type="caution">
    <text evidence="1">The sequence shown here is derived from an EMBL/GenBank/DDBJ whole genome shotgun (WGS) entry which is preliminary data.</text>
</comment>
<evidence type="ECO:0000313" key="1">
    <source>
        <dbReference type="EMBL" id="KAJ1720804.1"/>
    </source>
</evidence>
<dbReference type="OrthoDB" id="5596236at2759"/>
<protein>
    <submittedName>
        <fullName evidence="1">Uncharacterized protein</fullName>
    </submittedName>
</protein>
<name>A0A9W8CPM5_9FUNG</name>
<dbReference type="EMBL" id="JANBOI010002606">
    <property type="protein sequence ID" value="KAJ1720804.1"/>
    <property type="molecule type" value="Genomic_DNA"/>
</dbReference>
<keyword evidence="2" id="KW-1185">Reference proteome</keyword>
<accession>A0A9W8CPM5</accession>
<sequence length="62" mass="6941">FAAALARADDGFGRGLVADRRPSSCPRLWNRDIVAVLNFKHIVDGPRETVKTPERFLHAKPK</sequence>
<reference evidence="1" key="1">
    <citation type="submission" date="2022-07" db="EMBL/GenBank/DDBJ databases">
        <title>Phylogenomic reconstructions and comparative analyses of Kickxellomycotina fungi.</title>
        <authorList>
            <person name="Reynolds N.K."/>
            <person name="Stajich J.E."/>
            <person name="Barry K."/>
            <person name="Grigoriev I.V."/>
            <person name="Crous P."/>
            <person name="Smith M.E."/>
        </authorList>
    </citation>
    <scope>NUCLEOTIDE SEQUENCE</scope>
    <source>
        <strain evidence="1">BCRC 34381</strain>
    </source>
</reference>
<organism evidence="1 2">
    <name type="scientific">Coemansia biformis</name>
    <dbReference type="NCBI Taxonomy" id="1286918"/>
    <lineage>
        <taxon>Eukaryota</taxon>
        <taxon>Fungi</taxon>
        <taxon>Fungi incertae sedis</taxon>
        <taxon>Zoopagomycota</taxon>
        <taxon>Kickxellomycotina</taxon>
        <taxon>Kickxellomycetes</taxon>
        <taxon>Kickxellales</taxon>
        <taxon>Kickxellaceae</taxon>
        <taxon>Coemansia</taxon>
    </lineage>
</organism>
<feature type="non-terminal residue" evidence="1">
    <location>
        <position position="62"/>
    </location>
</feature>
<proteinExistence type="predicted"/>